<dbReference type="AlphaFoldDB" id="A0A0E9XI47"/>
<sequence length="42" mass="5039">MCFCFFLPCLLCCSFQSNSSAHHQLQQWRKGNSRPSWFRPRC</sequence>
<proteinExistence type="predicted"/>
<reference evidence="2" key="2">
    <citation type="journal article" date="2015" name="Fish Shellfish Immunol.">
        <title>Early steps in the European eel (Anguilla anguilla)-Vibrio vulnificus interaction in the gills: Role of the RtxA13 toxin.</title>
        <authorList>
            <person name="Callol A."/>
            <person name="Pajuelo D."/>
            <person name="Ebbesson L."/>
            <person name="Teles M."/>
            <person name="MacKenzie S."/>
            <person name="Amaro C."/>
        </authorList>
    </citation>
    <scope>NUCLEOTIDE SEQUENCE</scope>
</reference>
<feature type="signal peptide" evidence="1">
    <location>
        <begin position="1"/>
        <end position="21"/>
    </location>
</feature>
<dbReference type="EMBL" id="GBXM01006180">
    <property type="protein sequence ID" value="JAI02398.1"/>
    <property type="molecule type" value="Transcribed_RNA"/>
</dbReference>
<organism evidence="2">
    <name type="scientific">Anguilla anguilla</name>
    <name type="common">European freshwater eel</name>
    <name type="synonym">Muraena anguilla</name>
    <dbReference type="NCBI Taxonomy" id="7936"/>
    <lineage>
        <taxon>Eukaryota</taxon>
        <taxon>Metazoa</taxon>
        <taxon>Chordata</taxon>
        <taxon>Craniata</taxon>
        <taxon>Vertebrata</taxon>
        <taxon>Euteleostomi</taxon>
        <taxon>Actinopterygii</taxon>
        <taxon>Neopterygii</taxon>
        <taxon>Teleostei</taxon>
        <taxon>Anguilliformes</taxon>
        <taxon>Anguillidae</taxon>
        <taxon>Anguilla</taxon>
    </lineage>
</organism>
<accession>A0A0E9XI47</accession>
<reference evidence="2" key="1">
    <citation type="submission" date="2014-11" db="EMBL/GenBank/DDBJ databases">
        <authorList>
            <person name="Amaro Gonzalez C."/>
        </authorList>
    </citation>
    <scope>NUCLEOTIDE SEQUENCE</scope>
</reference>
<evidence type="ECO:0000256" key="1">
    <source>
        <dbReference type="SAM" id="SignalP"/>
    </source>
</evidence>
<protein>
    <submittedName>
        <fullName evidence="2">Uncharacterized protein</fullName>
    </submittedName>
</protein>
<feature type="chain" id="PRO_5002435034" evidence="1">
    <location>
        <begin position="22"/>
        <end position="42"/>
    </location>
</feature>
<name>A0A0E9XI47_ANGAN</name>
<keyword evidence="1" id="KW-0732">Signal</keyword>
<evidence type="ECO:0000313" key="2">
    <source>
        <dbReference type="EMBL" id="JAI02398.1"/>
    </source>
</evidence>